<dbReference type="AlphaFoldDB" id="A0A164JNX7"/>
<keyword evidence="2" id="KW-0282">Flagellum</keyword>
<proteinExistence type="predicted"/>
<dbReference type="Proteomes" id="UP000076512">
    <property type="component" value="Unassembled WGS sequence"/>
</dbReference>
<gene>
    <name evidence="2" type="ORF">AWN90_39050</name>
</gene>
<dbReference type="OrthoDB" id="4808509at2"/>
<accession>A0A164JNX7</accession>
<feature type="domain" description="SAF" evidence="1">
    <location>
        <begin position="58"/>
        <end position="120"/>
    </location>
</feature>
<organism evidence="2 3">
    <name type="scientific">Nocardia terpenica</name>
    <dbReference type="NCBI Taxonomy" id="455432"/>
    <lineage>
        <taxon>Bacteria</taxon>
        <taxon>Bacillati</taxon>
        <taxon>Actinomycetota</taxon>
        <taxon>Actinomycetes</taxon>
        <taxon>Mycobacteriales</taxon>
        <taxon>Nocardiaceae</taxon>
        <taxon>Nocardia</taxon>
    </lineage>
</organism>
<dbReference type="Gene3D" id="3.90.1210.10">
    <property type="entry name" value="Antifreeze-like/N-acetylneuraminic acid synthase C-terminal domain"/>
    <property type="match status" value="1"/>
</dbReference>
<keyword evidence="3" id="KW-1185">Reference proteome</keyword>
<dbReference type="EMBL" id="LWGR01000013">
    <property type="protein sequence ID" value="KZM70583.1"/>
    <property type="molecule type" value="Genomic_DNA"/>
</dbReference>
<evidence type="ECO:0000259" key="1">
    <source>
        <dbReference type="SMART" id="SM00858"/>
    </source>
</evidence>
<keyword evidence="2" id="KW-0969">Cilium</keyword>
<sequence length="226" mass="23269">MKRLRLDADLGREPLWEPLTRHRPAWADATLARRLLAAALVILAAVLVVRGDPAAHHVEVVVAARDLTPGRVLHADDLRRVSRTAGTVPGGAVHAESAVLGATLAGPVRGGEILTDLRVVGPRLAAVAAGVPEARIVPIKPADNAIADILRAGDRVDVVAAEESSGDSARAGPPRVLATDAAVVLVAGGEKERGATERVVLVALDSAHAVTVAGASLRSALTVVFH</sequence>
<evidence type="ECO:0000313" key="2">
    <source>
        <dbReference type="EMBL" id="KZM70583.1"/>
    </source>
</evidence>
<dbReference type="RefSeq" id="WP_067593785.1">
    <property type="nucleotide sequence ID" value="NZ_JABMCZ010000003.1"/>
</dbReference>
<keyword evidence="2" id="KW-0966">Cell projection</keyword>
<comment type="caution">
    <text evidence="2">The sequence shown here is derived from an EMBL/GenBank/DDBJ whole genome shotgun (WGS) entry which is preliminary data.</text>
</comment>
<name>A0A164JNX7_9NOCA</name>
<protein>
    <submittedName>
        <fullName evidence="2">Flagellar biosynthesis protein FlgA</fullName>
    </submittedName>
</protein>
<dbReference type="CDD" id="cd11614">
    <property type="entry name" value="SAF_CpaB_FlgA_like"/>
    <property type="match status" value="1"/>
</dbReference>
<evidence type="ECO:0000313" key="3">
    <source>
        <dbReference type="Proteomes" id="UP000076512"/>
    </source>
</evidence>
<reference evidence="2 3" key="1">
    <citation type="submission" date="2016-04" db="EMBL/GenBank/DDBJ databases">
        <authorList>
            <person name="Evans L.H."/>
            <person name="Alamgir A."/>
            <person name="Owens N."/>
            <person name="Weber N.D."/>
            <person name="Virtaneva K."/>
            <person name="Barbian K."/>
            <person name="Babar A."/>
            <person name="Rosenke K."/>
        </authorList>
    </citation>
    <scope>NUCLEOTIDE SEQUENCE [LARGE SCALE GENOMIC DNA]</scope>
    <source>
        <strain evidence="2 3">IFM 0406</strain>
    </source>
</reference>
<dbReference type="SMART" id="SM00858">
    <property type="entry name" value="SAF"/>
    <property type="match status" value="1"/>
</dbReference>
<dbReference type="InterPro" id="IPR013974">
    <property type="entry name" value="SAF"/>
</dbReference>
<dbReference type="STRING" id="455432.AWN90_39050"/>
<dbReference type="Pfam" id="PF08666">
    <property type="entry name" value="SAF"/>
    <property type="match status" value="1"/>
</dbReference>